<sequence>MMGELVSYEGQRRGEDVGVGVLAGLGELVRRVEARGLLRQEGIWRLHPEEARGLSEVSGGVPAGGWAALAGVAAGAGVLRAQPGGLGAGSYVAEVRGWTEEEARQRLLEGFLRWLTPPGAAASWLLALGVHPMWGVRLVGEVQREAPWGGARGVGWRDEGVMEVERLEALRRQVFVSLAVVVGMMGERGAGVESEEALVTLCEEAMRFARRAAREVDVSTRGGLKVWVAGVERRAVRGAVRGLLGEVLVPAGWVRWEVGGRFEVAVPGWPGWQVGAFGEEEQQAWLRLFLRERGTREGRAPVSERFVCQEPNESSSMPGR</sequence>
<evidence type="ECO:0000313" key="1">
    <source>
        <dbReference type="EMBL" id="RAL20747.1"/>
    </source>
</evidence>
<accession>A0A328C2T1</accession>
<evidence type="ECO:0000313" key="2">
    <source>
        <dbReference type="Proteomes" id="UP000249169"/>
    </source>
</evidence>
<dbReference type="EMBL" id="QHKO01000008">
    <property type="protein sequence ID" value="RAL20747.1"/>
    <property type="molecule type" value="Genomic_DNA"/>
</dbReference>
<protein>
    <submittedName>
        <fullName evidence="1">Uncharacterized protein</fullName>
    </submittedName>
</protein>
<dbReference type="Proteomes" id="UP000249169">
    <property type="component" value="Unassembled WGS sequence"/>
</dbReference>
<organism evidence="1 2">
    <name type="scientific">Lujinxingia litoralis</name>
    <dbReference type="NCBI Taxonomy" id="2211119"/>
    <lineage>
        <taxon>Bacteria</taxon>
        <taxon>Deltaproteobacteria</taxon>
        <taxon>Bradymonadales</taxon>
        <taxon>Lujinxingiaceae</taxon>
        <taxon>Lujinxingia</taxon>
    </lineage>
</organism>
<name>A0A328C2T1_9DELT</name>
<reference evidence="1 2" key="1">
    <citation type="submission" date="2018-05" db="EMBL/GenBank/DDBJ databases">
        <title>Lujinxingia marina gen. nov. sp. nov., a new facultative anaerobic member of the class Deltaproteobacteria, and proposal of Lujinxingaceae fam. nov.</title>
        <authorList>
            <person name="Li C.-M."/>
        </authorList>
    </citation>
    <scope>NUCLEOTIDE SEQUENCE [LARGE SCALE GENOMIC DNA]</scope>
    <source>
        <strain evidence="1 2">B210</strain>
    </source>
</reference>
<dbReference type="AlphaFoldDB" id="A0A328C2T1"/>
<comment type="caution">
    <text evidence="1">The sequence shown here is derived from an EMBL/GenBank/DDBJ whole genome shotgun (WGS) entry which is preliminary data.</text>
</comment>
<proteinExistence type="predicted"/>
<keyword evidence="2" id="KW-1185">Reference proteome</keyword>
<gene>
    <name evidence="1" type="ORF">DL240_15635</name>
</gene>